<evidence type="ECO:0000313" key="2">
    <source>
        <dbReference type="EMBL" id="CAK0840435.1"/>
    </source>
</evidence>
<protein>
    <recommendedName>
        <fullName evidence="1">Potassium channel domain-containing protein</fullName>
    </recommendedName>
</protein>
<feature type="non-terminal residue" evidence="2">
    <location>
        <position position="1"/>
    </location>
</feature>
<evidence type="ECO:0000313" key="3">
    <source>
        <dbReference type="Proteomes" id="UP001189429"/>
    </source>
</evidence>
<organism evidence="2 3">
    <name type="scientific">Prorocentrum cordatum</name>
    <dbReference type="NCBI Taxonomy" id="2364126"/>
    <lineage>
        <taxon>Eukaryota</taxon>
        <taxon>Sar</taxon>
        <taxon>Alveolata</taxon>
        <taxon>Dinophyceae</taxon>
        <taxon>Prorocentrales</taxon>
        <taxon>Prorocentraceae</taxon>
        <taxon>Prorocentrum</taxon>
    </lineage>
</organism>
<evidence type="ECO:0000259" key="1">
    <source>
        <dbReference type="Pfam" id="PF07885"/>
    </source>
</evidence>
<sequence length="162" mass="16929">EWHDCVYFSVITITTVGLGDVAPRRPSARAATGLAMLFGVPLFGSALGACVEALRAGAAPPTGSRPPSPAGLGLGLGPDWEALEAFRVQLRRGLRPPPSPAGRDELLAYALVRRGIVSMSGAQALWDECSGVPAELDPSLLPGSGTGKFRLRSVRDRSLKVV</sequence>
<proteinExistence type="predicted"/>
<reference evidence="2" key="1">
    <citation type="submission" date="2023-10" db="EMBL/GenBank/DDBJ databases">
        <authorList>
            <person name="Chen Y."/>
            <person name="Shah S."/>
            <person name="Dougan E. K."/>
            <person name="Thang M."/>
            <person name="Chan C."/>
        </authorList>
    </citation>
    <scope>NUCLEOTIDE SEQUENCE [LARGE SCALE GENOMIC DNA]</scope>
</reference>
<dbReference type="Gene3D" id="1.10.287.70">
    <property type="match status" value="1"/>
</dbReference>
<name>A0ABN9T5W0_9DINO</name>
<keyword evidence="3" id="KW-1185">Reference proteome</keyword>
<dbReference type="InterPro" id="IPR013099">
    <property type="entry name" value="K_chnl_dom"/>
</dbReference>
<dbReference type="SUPFAM" id="SSF81324">
    <property type="entry name" value="Voltage-gated potassium channels"/>
    <property type="match status" value="1"/>
</dbReference>
<gene>
    <name evidence="2" type="ORF">PCOR1329_LOCUS35888</name>
</gene>
<dbReference type="Pfam" id="PF07885">
    <property type="entry name" value="Ion_trans_2"/>
    <property type="match status" value="1"/>
</dbReference>
<feature type="domain" description="Potassium channel" evidence="1">
    <location>
        <begin position="2"/>
        <end position="55"/>
    </location>
</feature>
<comment type="caution">
    <text evidence="2">The sequence shown here is derived from an EMBL/GenBank/DDBJ whole genome shotgun (WGS) entry which is preliminary data.</text>
</comment>
<accession>A0ABN9T5W0</accession>
<dbReference type="Proteomes" id="UP001189429">
    <property type="component" value="Unassembled WGS sequence"/>
</dbReference>
<dbReference type="EMBL" id="CAUYUJ010014380">
    <property type="protein sequence ID" value="CAK0840435.1"/>
    <property type="molecule type" value="Genomic_DNA"/>
</dbReference>